<dbReference type="VEuPathDB" id="VectorBase:RPRC013102"/>
<name>T1I9Y1_RHOPR</name>
<dbReference type="HOGENOM" id="CLU_3225175_0_0_1"/>
<proteinExistence type="predicted"/>
<dbReference type="EnsemblMetazoa" id="RPRC013102-RA">
    <property type="protein sequence ID" value="RPRC013102-PA"/>
    <property type="gene ID" value="RPRC013102"/>
</dbReference>
<dbReference type="Proteomes" id="UP000015103">
    <property type="component" value="Unassembled WGS sequence"/>
</dbReference>
<dbReference type="InParanoid" id="T1I9Y1"/>
<sequence>MTAGGSKLGHTRIVIDVMLVVFLRSFKPYERCCGKKNFDIMCLS</sequence>
<reference evidence="1" key="1">
    <citation type="submission" date="2015-05" db="UniProtKB">
        <authorList>
            <consortium name="EnsemblMetazoa"/>
        </authorList>
    </citation>
    <scope>IDENTIFICATION</scope>
</reference>
<organism evidence="1 2">
    <name type="scientific">Rhodnius prolixus</name>
    <name type="common">Triatomid bug</name>
    <dbReference type="NCBI Taxonomy" id="13249"/>
    <lineage>
        <taxon>Eukaryota</taxon>
        <taxon>Metazoa</taxon>
        <taxon>Ecdysozoa</taxon>
        <taxon>Arthropoda</taxon>
        <taxon>Hexapoda</taxon>
        <taxon>Insecta</taxon>
        <taxon>Pterygota</taxon>
        <taxon>Neoptera</taxon>
        <taxon>Paraneoptera</taxon>
        <taxon>Hemiptera</taxon>
        <taxon>Heteroptera</taxon>
        <taxon>Panheteroptera</taxon>
        <taxon>Cimicomorpha</taxon>
        <taxon>Reduviidae</taxon>
        <taxon>Triatominae</taxon>
        <taxon>Rhodnius</taxon>
    </lineage>
</organism>
<evidence type="ECO:0000313" key="1">
    <source>
        <dbReference type="EnsemblMetazoa" id="RPRC013102-PA"/>
    </source>
</evidence>
<accession>T1I9Y1</accession>
<keyword evidence="2" id="KW-1185">Reference proteome</keyword>
<dbReference type="AlphaFoldDB" id="T1I9Y1"/>
<evidence type="ECO:0000313" key="2">
    <source>
        <dbReference type="Proteomes" id="UP000015103"/>
    </source>
</evidence>
<protein>
    <submittedName>
        <fullName evidence="1">Uncharacterized protein</fullName>
    </submittedName>
</protein>
<dbReference type="EMBL" id="ACPB03005146">
    <property type="status" value="NOT_ANNOTATED_CDS"/>
    <property type="molecule type" value="Genomic_DNA"/>
</dbReference>